<dbReference type="InterPro" id="IPR036628">
    <property type="entry name" value="Clp_N_dom_sf"/>
</dbReference>
<dbReference type="AlphaFoldDB" id="A0A4R2JU10"/>
<dbReference type="InterPro" id="IPR004176">
    <property type="entry name" value="Clp_R_N"/>
</dbReference>
<keyword evidence="4" id="KW-1185">Reference proteome</keyword>
<dbReference type="Proteomes" id="UP000295680">
    <property type="component" value="Unassembled WGS sequence"/>
</dbReference>
<dbReference type="SUPFAM" id="SSF81923">
    <property type="entry name" value="Double Clp-N motif"/>
    <property type="match status" value="1"/>
</dbReference>
<feature type="domain" description="Clp R" evidence="2">
    <location>
        <begin position="1"/>
        <end position="71"/>
    </location>
</feature>
<keyword evidence="1" id="KW-0677">Repeat</keyword>
<gene>
    <name evidence="3" type="ORF">EV192_103363</name>
</gene>
<reference evidence="3 4" key="1">
    <citation type="submission" date="2019-03" db="EMBL/GenBank/DDBJ databases">
        <title>Genomic Encyclopedia of Type Strains, Phase IV (KMG-IV): sequencing the most valuable type-strain genomes for metagenomic binning, comparative biology and taxonomic classification.</title>
        <authorList>
            <person name="Goeker M."/>
        </authorList>
    </citation>
    <scope>NUCLEOTIDE SEQUENCE [LARGE SCALE GENOMIC DNA]</scope>
    <source>
        <strain evidence="3 4">DSM 45934</strain>
    </source>
</reference>
<sequence length="158" mass="16798">MPSGPDQSLPLLVKAAQTEAQALGAKAIEAEHLLLAIAAQPDSPVGQTLHRFGLLHDRLIDLIGGERARSLAFIGIDPASVGLPSTPKKTRGRLPLATSSKQALARVVENSNRRRDKLNVAELLRAIVGTDAGTVARLLAMANVDRADLINHLEGREL</sequence>
<accession>A0A4R2JU10</accession>
<dbReference type="Pfam" id="PF02861">
    <property type="entry name" value="Clp_N"/>
    <property type="match status" value="1"/>
</dbReference>
<comment type="caution">
    <text evidence="3">The sequence shown here is derived from an EMBL/GenBank/DDBJ whole genome shotgun (WGS) entry which is preliminary data.</text>
</comment>
<evidence type="ECO:0000313" key="4">
    <source>
        <dbReference type="Proteomes" id="UP000295680"/>
    </source>
</evidence>
<dbReference type="Gene3D" id="1.10.1780.10">
    <property type="entry name" value="Clp, N-terminal domain"/>
    <property type="match status" value="1"/>
</dbReference>
<evidence type="ECO:0000313" key="3">
    <source>
        <dbReference type="EMBL" id="TCO60788.1"/>
    </source>
</evidence>
<protein>
    <submittedName>
        <fullName evidence="3">ClpA/ClpB-like protein</fullName>
    </submittedName>
</protein>
<proteinExistence type="predicted"/>
<dbReference type="EMBL" id="SLWS01000003">
    <property type="protein sequence ID" value="TCO60788.1"/>
    <property type="molecule type" value="Genomic_DNA"/>
</dbReference>
<organism evidence="3 4">
    <name type="scientific">Actinocrispum wychmicini</name>
    <dbReference type="NCBI Taxonomy" id="1213861"/>
    <lineage>
        <taxon>Bacteria</taxon>
        <taxon>Bacillati</taxon>
        <taxon>Actinomycetota</taxon>
        <taxon>Actinomycetes</taxon>
        <taxon>Pseudonocardiales</taxon>
        <taxon>Pseudonocardiaceae</taxon>
        <taxon>Actinocrispum</taxon>
    </lineage>
</organism>
<evidence type="ECO:0000256" key="1">
    <source>
        <dbReference type="PROSITE-ProRule" id="PRU01251"/>
    </source>
</evidence>
<dbReference type="PROSITE" id="PS51903">
    <property type="entry name" value="CLP_R"/>
    <property type="match status" value="1"/>
</dbReference>
<name>A0A4R2JU10_9PSEU</name>
<evidence type="ECO:0000259" key="2">
    <source>
        <dbReference type="PROSITE" id="PS51903"/>
    </source>
</evidence>